<organism evidence="1">
    <name type="scientific">Rhizophora mucronata</name>
    <name type="common">Asiatic mangrove</name>
    <dbReference type="NCBI Taxonomy" id="61149"/>
    <lineage>
        <taxon>Eukaryota</taxon>
        <taxon>Viridiplantae</taxon>
        <taxon>Streptophyta</taxon>
        <taxon>Embryophyta</taxon>
        <taxon>Tracheophyta</taxon>
        <taxon>Spermatophyta</taxon>
        <taxon>Magnoliopsida</taxon>
        <taxon>eudicotyledons</taxon>
        <taxon>Gunneridae</taxon>
        <taxon>Pentapetalae</taxon>
        <taxon>rosids</taxon>
        <taxon>fabids</taxon>
        <taxon>Malpighiales</taxon>
        <taxon>Rhizophoraceae</taxon>
        <taxon>Rhizophora</taxon>
    </lineage>
</organism>
<name>A0A2P2NSV1_RHIMU</name>
<reference evidence="1" key="1">
    <citation type="submission" date="2018-02" db="EMBL/GenBank/DDBJ databases">
        <title>Rhizophora mucronata_Transcriptome.</title>
        <authorList>
            <person name="Meera S.P."/>
            <person name="Sreeshan A."/>
            <person name="Augustine A."/>
        </authorList>
    </citation>
    <scope>NUCLEOTIDE SEQUENCE</scope>
    <source>
        <tissue evidence="1">Leaf</tissue>
    </source>
</reference>
<dbReference type="EMBL" id="GGEC01064977">
    <property type="protein sequence ID" value="MBX45461.1"/>
    <property type="molecule type" value="Transcribed_RNA"/>
</dbReference>
<evidence type="ECO:0000313" key="1">
    <source>
        <dbReference type="EMBL" id="MBX45461.1"/>
    </source>
</evidence>
<accession>A0A2P2NSV1</accession>
<proteinExistence type="predicted"/>
<sequence length="35" mass="3989">MPTKILNSLDTVFIQHNTILVGNQDFTAKQMVRTI</sequence>
<protein>
    <submittedName>
        <fullName evidence="1">Uncharacterized protein</fullName>
    </submittedName>
</protein>
<dbReference type="AlphaFoldDB" id="A0A2P2NSV1"/>